<dbReference type="EMBL" id="JBEUOH010000004">
    <property type="protein sequence ID" value="KAL0895021.1"/>
    <property type="molecule type" value="Genomic_DNA"/>
</dbReference>
<dbReference type="InterPro" id="IPR052035">
    <property type="entry name" value="ZnF_BED_domain_contain"/>
</dbReference>
<proteinExistence type="predicted"/>
<evidence type="ECO:0000256" key="1">
    <source>
        <dbReference type="ARBA" id="ARBA00004123"/>
    </source>
</evidence>
<keyword evidence="2" id="KW-0479">Metal-binding</keyword>
<feature type="compositionally biased region" description="Acidic residues" evidence="6">
    <location>
        <begin position="155"/>
        <end position="168"/>
    </location>
</feature>
<evidence type="ECO:0000256" key="6">
    <source>
        <dbReference type="SAM" id="MobiDB-lite"/>
    </source>
</evidence>
<feature type="domain" description="HAT C-terminal dimerisation" evidence="7">
    <location>
        <begin position="466"/>
        <end position="512"/>
    </location>
</feature>
<dbReference type="InterPro" id="IPR012337">
    <property type="entry name" value="RNaseH-like_sf"/>
</dbReference>
<dbReference type="PANTHER" id="PTHR46481">
    <property type="entry name" value="ZINC FINGER BED DOMAIN-CONTAINING PROTEIN 4"/>
    <property type="match status" value="1"/>
</dbReference>
<evidence type="ECO:0000313" key="8">
    <source>
        <dbReference type="EMBL" id="KAL0895021.1"/>
    </source>
</evidence>
<evidence type="ECO:0000256" key="5">
    <source>
        <dbReference type="ARBA" id="ARBA00023242"/>
    </source>
</evidence>
<gene>
    <name evidence="8" type="ORF">ABMA27_013490</name>
</gene>
<comment type="subcellular location">
    <subcellularLocation>
        <location evidence="1">Nucleus</location>
    </subcellularLocation>
</comment>
<comment type="caution">
    <text evidence="8">The sequence shown here is derived from an EMBL/GenBank/DDBJ whole genome shotgun (WGS) entry which is preliminary data.</text>
</comment>
<feature type="compositionally biased region" description="Acidic residues" evidence="6">
    <location>
        <begin position="394"/>
        <end position="404"/>
    </location>
</feature>
<dbReference type="Pfam" id="PF05699">
    <property type="entry name" value="Dimer_Tnp_hAT"/>
    <property type="match status" value="1"/>
</dbReference>
<evidence type="ECO:0000313" key="9">
    <source>
        <dbReference type="Proteomes" id="UP001549920"/>
    </source>
</evidence>
<evidence type="ECO:0000256" key="3">
    <source>
        <dbReference type="ARBA" id="ARBA00022771"/>
    </source>
</evidence>
<reference evidence="8 9" key="1">
    <citation type="submission" date="2024-06" db="EMBL/GenBank/DDBJ databases">
        <title>A chromosome-level genome assembly of beet webworm, Loxostege sticticalis.</title>
        <authorList>
            <person name="Zhang Y."/>
        </authorList>
    </citation>
    <scope>NUCLEOTIDE SEQUENCE [LARGE SCALE GENOMIC DNA]</scope>
    <source>
        <strain evidence="8">AQ026</strain>
        <tissue evidence="8">Whole body</tissue>
    </source>
</reference>
<name>A0ABR3IFH3_LOXSC</name>
<organism evidence="8 9">
    <name type="scientific">Loxostege sticticalis</name>
    <name type="common">Beet webworm moth</name>
    <dbReference type="NCBI Taxonomy" id="481309"/>
    <lineage>
        <taxon>Eukaryota</taxon>
        <taxon>Metazoa</taxon>
        <taxon>Ecdysozoa</taxon>
        <taxon>Arthropoda</taxon>
        <taxon>Hexapoda</taxon>
        <taxon>Insecta</taxon>
        <taxon>Pterygota</taxon>
        <taxon>Neoptera</taxon>
        <taxon>Endopterygota</taxon>
        <taxon>Lepidoptera</taxon>
        <taxon>Glossata</taxon>
        <taxon>Ditrysia</taxon>
        <taxon>Pyraloidea</taxon>
        <taxon>Crambidae</taxon>
        <taxon>Pyraustinae</taxon>
        <taxon>Loxostege</taxon>
    </lineage>
</organism>
<evidence type="ECO:0000256" key="4">
    <source>
        <dbReference type="ARBA" id="ARBA00022833"/>
    </source>
</evidence>
<dbReference type="PANTHER" id="PTHR46481:SF10">
    <property type="entry name" value="ZINC FINGER BED DOMAIN-CONTAINING PROTEIN 39"/>
    <property type="match status" value="1"/>
</dbReference>
<evidence type="ECO:0000259" key="7">
    <source>
        <dbReference type="Pfam" id="PF05699"/>
    </source>
</evidence>
<keyword evidence="4" id="KW-0862">Zinc</keyword>
<dbReference type="SUPFAM" id="SSF53098">
    <property type="entry name" value="Ribonuclease H-like"/>
    <property type="match status" value="1"/>
</dbReference>
<keyword evidence="9" id="KW-1185">Reference proteome</keyword>
<evidence type="ECO:0000256" key="2">
    <source>
        <dbReference type="ARBA" id="ARBA00022723"/>
    </source>
</evidence>
<keyword evidence="5" id="KW-0539">Nucleus</keyword>
<dbReference type="Proteomes" id="UP001549920">
    <property type="component" value="Unassembled WGS sequence"/>
</dbReference>
<protein>
    <recommendedName>
        <fullName evidence="7">HAT C-terminal dimerisation domain-containing protein</fullName>
    </recommendedName>
</protein>
<keyword evidence="3" id="KW-0863">Zinc-finger</keyword>
<feature type="region of interest" description="Disordered" evidence="6">
    <location>
        <begin position="389"/>
        <end position="414"/>
    </location>
</feature>
<accession>A0ABR3IFH3</accession>
<dbReference type="InterPro" id="IPR008906">
    <property type="entry name" value="HATC_C_dom"/>
</dbReference>
<feature type="region of interest" description="Disordered" evidence="6">
    <location>
        <begin position="141"/>
        <end position="168"/>
    </location>
</feature>
<sequence>MAYGASIRKKTIGELETLKKLQKRFTLTFDEWTSLRNRRYLNLNLHLFIGGAATANIWNLGLVRIEGRFPAEACVTALEKKLQDFEIELNLDVIAATTDGAAVMKKVGRLLSAHHQLCFAHGLQLAVLEVLYNKRHEQQEEEMQAEVLGNRPDNESDNESEDDNDEQGNFSVEEEIQAEELLPQYRELIQKVRKIVKVFSSKSPVKNDLLQQYIKAEFGKELQLILDCRTRWSSLASMLSRFNEVKHCISKALIDLKLTSSSFSFTDEEYMTLTHIEQALEPVKLAVNVLCREDATLITAETTLRFMINKLNLQNTRLSQELVVSLSRRIKERRTSITAVLLYLENPKKYLEKDSRSASVEDNPFFYPSKATLRTEMKCLIERLMSDVQPETENQQDDDSEDDMPLSTLPSHTLEEELERSLRTEWVAESRAAVRVPTRDNSTDLILKREMTLFECGGNRGKYLEAVYTYVKSIPPTSVEAERAFSAAGYLCNKIRSNLKDETLDTLSFLRKYFQKK</sequence>